<protein>
    <submittedName>
        <fullName evidence="1">Uncharacterized protein</fullName>
    </submittedName>
</protein>
<dbReference type="Proteomes" id="UP000183083">
    <property type="component" value="Unassembled WGS sequence"/>
</dbReference>
<proteinExistence type="predicted"/>
<dbReference type="EMBL" id="FOVV01000026">
    <property type="protein sequence ID" value="SFO51707.1"/>
    <property type="molecule type" value="Genomic_DNA"/>
</dbReference>
<sequence>MLLGFLGLLHHGSGVEKLWVTSVGLVLSDGFGNQAQRNA</sequence>
<organism evidence="1 2">
    <name type="scientific">Pseudomonas syringae</name>
    <dbReference type="NCBI Taxonomy" id="317"/>
    <lineage>
        <taxon>Bacteria</taxon>
        <taxon>Pseudomonadati</taxon>
        <taxon>Pseudomonadota</taxon>
        <taxon>Gammaproteobacteria</taxon>
        <taxon>Pseudomonadales</taxon>
        <taxon>Pseudomonadaceae</taxon>
        <taxon>Pseudomonas</taxon>
    </lineage>
</organism>
<reference evidence="1 2" key="1">
    <citation type="submission" date="2016-10" db="EMBL/GenBank/DDBJ databases">
        <authorList>
            <person name="Varghese N."/>
            <person name="Submissions S."/>
        </authorList>
    </citation>
    <scope>NUCLEOTIDE SEQUENCE [LARGE SCALE GENOMIC DNA]</scope>
    <source>
        <strain evidence="1 2">BS0292</strain>
    </source>
</reference>
<evidence type="ECO:0000313" key="2">
    <source>
        <dbReference type="Proteomes" id="UP000183083"/>
    </source>
</evidence>
<comment type="caution">
    <text evidence="1">The sequence shown here is derived from an EMBL/GenBank/DDBJ whole genome shotgun (WGS) entry which is preliminary data.</text>
</comment>
<gene>
    <name evidence="1" type="ORF">SAMN05444065_12644</name>
</gene>
<accession>A0AB38C0T5</accession>
<evidence type="ECO:0000313" key="1">
    <source>
        <dbReference type="EMBL" id="SFO51707.1"/>
    </source>
</evidence>
<dbReference type="AlphaFoldDB" id="A0AB38C0T5"/>
<name>A0AB38C0T5_PSESX</name>